<protein>
    <recommendedName>
        <fullName evidence="8">Bacterial sugar transferase domain-containing protein</fullName>
    </recommendedName>
</protein>
<evidence type="ECO:0000256" key="2">
    <source>
        <dbReference type="ARBA" id="ARBA00006464"/>
    </source>
</evidence>
<dbReference type="Gene3D" id="3.40.50.720">
    <property type="entry name" value="NAD(P)-binding Rossmann-like Domain"/>
    <property type="match status" value="1"/>
</dbReference>
<evidence type="ECO:0000256" key="7">
    <source>
        <dbReference type="SAM" id="Phobius"/>
    </source>
</evidence>
<comment type="subcellular location">
    <subcellularLocation>
        <location evidence="1">Membrane</location>
        <topology evidence="1">Multi-pass membrane protein</topology>
    </subcellularLocation>
</comment>
<evidence type="ECO:0000313" key="9">
    <source>
        <dbReference type="EMBL" id="GAA4976538.1"/>
    </source>
</evidence>
<proteinExistence type="inferred from homology"/>
<keyword evidence="6 7" id="KW-0472">Membrane</keyword>
<keyword evidence="10" id="KW-1185">Reference proteome</keyword>
<comment type="caution">
    <text evidence="9">The sequence shown here is derived from an EMBL/GenBank/DDBJ whole genome shotgun (WGS) entry which is preliminary data.</text>
</comment>
<dbReference type="NCBIfam" id="TIGR03025">
    <property type="entry name" value="EPS_sugtrans"/>
    <property type="match status" value="1"/>
</dbReference>
<evidence type="ECO:0000256" key="5">
    <source>
        <dbReference type="ARBA" id="ARBA00022989"/>
    </source>
</evidence>
<dbReference type="PANTHER" id="PTHR30576">
    <property type="entry name" value="COLANIC BIOSYNTHESIS UDP-GLUCOSE LIPID CARRIER TRANSFERASE"/>
    <property type="match status" value="1"/>
</dbReference>
<gene>
    <name evidence="9" type="ORF">GCM10023315_29190</name>
</gene>
<evidence type="ECO:0000256" key="3">
    <source>
        <dbReference type="ARBA" id="ARBA00022679"/>
    </source>
</evidence>
<dbReference type="Pfam" id="PF02397">
    <property type="entry name" value="Bac_transf"/>
    <property type="match status" value="1"/>
</dbReference>
<comment type="similarity">
    <text evidence="2">Belongs to the bacterial sugar transferase family.</text>
</comment>
<dbReference type="Proteomes" id="UP001501692">
    <property type="component" value="Unassembled WGS sequence"/>
</dbReference>
<accession>A0ABP9HR85</accession>
<keyword evidence="5 7" id="KW-1133">Transmembrane helix</keyword>
<evidence type="ECO:0000313" key="10">
    <source>
        <dbReference type="Proteomes" id="UP001501692"/>
    </source>
</evidence>
<dbReference type="InterPro" id="IPR017475">
    <property type="entry name" value="EPS_sugar_tfrase"/>
</dbReference>
<dbReference type="EMBL" id="BAABJK010000011">
    <property type="protein sequence ID" value="GAA4976538.1"/>
    <property type="molecule type" value="Genomic_DNA"/>
</dbReference>
<evidence type="ECO:0000259" key="8">
    <source>
        <dbReference type="Pfam" id="PF02397"/>
    </source>
</evidence>
<keyword evidence="3" id="KW-0808">Transferase</keyword>
<keyword evidence="4 7" id="KW-0812">Transmembrane</keyword>
<dbReference type="PANTHER" id="PTHR30576:SF0">
    <property type="entry name" value="UNDECAPRENYL-PHOSPHATE N-ACETYLGALACTOSAMINYL 1-PHOSPHATE TRANSFERASE-RELATED"/>
    <property type="match status" value="1"/>
</dbReference>
<dbReference type="InterPro" id="IPR003362">
    <property type="entry name" value="Bact_transf"/>
</dbReference>
<reference evidence="10" key="1">
    <citation type="journal article" date="2019" name="Int. J. Syst. Evol. Microbiol.">
        <title>The Global Catalogue of Microorganisms (GCM) 10K type strain sequencing project: providing services to taxonomists for standard genome sequencing and annotation.</title>
        <authorList>
            <consortium name="The Broad Institute Genomics Platform"/>
            <consortium name="The Broad Institute Genome Sequencing Center for Infectious Disease"/>
            <person name="Wu L."/>
            <person name="Ma J."/>
        </authorList>
    </citation>
    <scope>NUCLEOTIDE SEQUENCE [LARGE SCALE GENOMIC DNA]</scope>
    <source>
        <strain evidence="10">JCM 18287</strain>
    </source>
</reference>
<evidence type="ECO:0000256" key="4">
    <source>
        <dbReference type="ARBA" id="ARBA00022692"/>
    </source>
</evidence>
<evidence type="ECO:0000256" key="6">
    <source>
        <dbReference type="ARBA" id="ARBA00023136"/>
    </source>
</evidence>
<feature type="domain" description="Bacterial sugar transferase" evidence="8">
    <location>
        <begin position="141"/>
        <end position="324"/>
    </location>
</feature>
<organism evidence="9 10">
    <name type="scientific">Algibacter aquimarinus</name>
    <dbReference type="NCBI Taxonomy" id="1136748"/>
    <lineage>
        <taxon>Bacteria</taxon>
        <taxon>Pseudomonadati</taxon>
        <taxon>Bacteroidota</taxon>
        <taxon>Flavobacteriia</taxon>
        <taxon>Flavobacteriales</taxon>
        <taxon>Flavobacteriaceae</taxon>
        <taxon>Algibacter</taxon>
    </lineage>
</organism>
<name>A0ABP9HR85_9FLAO</name>
<feature type="transmembrane region" description="Helical" evidence="7">
    <location>
        <begin position="146"/>
        <end position="168"/>
    </location>
</feature>
<sequence>MFIRNYRLSGGNYVNVVVIGRDKNLKKIRKVFDNPYFGYRYCGFFDEKPSESPTYLGGIFDCYKYIIDNSVDEVYCTAAKLSKSDLQNLINFADNNLIKLKIIPDNKDIYTAAMTVQKYDKIPVLDVRTVPLDADFGRMAKRVFDVVFSSIVIVLLLSWLVPLLYVLIKLESPGPLFFKQNRHGLKRQTFKCIKFRSMADNSEANTKMATKGDRRVTRIGKILRKTSIDELPQFFNVFMGDMSVVGPRPHMEQHTSDYEISVDKYLVRHFVKPGITGLAQIKGYRGEIIKPSDILNRIRLDILYVEKWSFLLDFKIILLTIFNAVSGEEKAY</sequence>
<evidence type="ECO:0000256" key="1">
    <source>
        <dbReference type="ARBA" id="ARBA00004141"/>
    </source>
</evidence>